<evidence type="ECO:0000256" key="1">
    <source>
        <dbReference type="SAM" id="Phobius"/>
    </source>
</evidence>
<keyword evidence="4" id="KW-1185">Reference proteome</keyword>
<keyword evidence="1" id="KW-1133">Transmembrane helix</keyword>
<proteinExistence type="predicted"/>
<evidence type="ECO:0000259" key="2">
    <source>
        <dbReference type="Pfam" id="PF00884"/>
    </source>
</evidence>
<dbReference type="PANTHER" id="PTHR43751:SF3">
    <property type="entry name" value="SULFATASE N-TERMINAL DOMAIN-CONTAINING PROTEIN"/>
    <property type="match status" value="1"/>
</dbReference>
<reference evidence="3" key="1">
    <citation type="submission" date="2019-02" db="EMBL/GenBank/DDBJ databases">
        <authorList>
            <person name="Li S.-H."/>
        </authorList>
    </citation>
    <scope>NUCLEOTIDE SEQUENCE</scope>
    <source>
        <strain evidence="3">IMCC11814</strain>
    </source>
</reference>
<feature type="transmembrane region" description="Helical" evidence="1">
    <location>
        <begin position="57"/>
        <end position="73"/>
    </location>
</feature>
<dbReference type="InterPro" id="IPR000917">
    <property type="entry name" value="Sulfatase_N"/>
</dbReference>
<keyword evidence="1" id="KW-0472">Membrane</keyword>
<dbReference type="InterPro" id="IPR052701">
    <property type="entry name" value="GAG_Ulvan_Degrading_Sulfatases"/>
</dbReference>
<dbReference type="PANTHER" id="PTHR43751">
    <property type="entry name" value="SULFATASE"/>
    <property type="match status" value="1"/>
</dbReference>
<dbReference type="SUPFAM" id="SSF53649">
    <property type="entry name" value="Alkaline phosphatase-like"/>
    <property type="match status" value="1"/>
</dbReference>
<keyword evidence="1" id="KW-0812">Transmembrane</keyword>
<dbReference type="Gene3D" id="3.40.720.10">
    <property type="entry name" value="Alkaline Phosphatase, subunit A"/>
    <property type="match status" value="1"/>
</dbReference>
<dbReference type="RefSeq" id="WP_279249296.1">
    <property type="nucleotide sequence ID" value="NZ_SHNO01000001.1"/>
</dbReference>
<dbReference type="InterPro" id="IPR017850">
    <property type="entry name" value="Alkaline_phosphatase_core_sf"/>
</dbReference>
<gene>
    <name evidence="3" type="ORF">EYC82_09475</name>
</gene>
<protein>
    <recommendedName>
        <fullName evidence="2">Sulfatase N-terminal domain-containing protein</fullName>
    </recommendedName>
</protein>
<comment type="caution">
    <text evidence="3">The sequence shown here is derived from an EMBL/GenBank/DDBJ whole genome shotgun (WGS) entry which is preliminary data.</text>
</comment>
<name>A0ABT3T7W8_9GAMM</name>
<feature type="transmembrane region" description="Helical" evidence="1">
    <location>
        <begin position="143"/>
        <end position="164"/>
    </location>
</feature>
<feature type="domain" description="Sulfatase N-terminal" evidence="2">
    <location>
        <begin position="191"/>
        <end position="516"/>
    </location>
</feature>
<sequence length="590" mass="65725">MLSRGPDESVMRERLKLLVAALVLLLTVFCFAPLGVLLLNAAEVAVSPRSVLELPRWLVLCLSGVFIGCLLLPSAARRSIACLALGAAALFYLQGNFLVWDYGPLDGTDIDWQAHRLVGWLEVLIWLLAPLLVLYYRAVLWRHLVGLSLLLVAVQGASLIAHLGSGKTFPRDGPATAQEIERDFFAFSEERNVVVIVPDTFALPVFEETLTIYPELEKQLAGFTSFRNTLGVSPYTLLSIPTIMSSLVYRNSGTIQRFMSAAFGEQSLPFFLSEQGYKIDIATMGTYKPSLRWLPGDDLTSVLYDKPGEVRLRDSVQIWDVTLFRYVPHVLKKRIYDKHKWWLQSHYLGNASSSPRRSPPGDPLMDATPVQRATAIFLDRLAQFVSRDSPQPTFKFIHLFTSHPPFQIDADGNMLLESEYETMPVTERAIAQSAFALKQILGILDVLQQQGVYDQTMVVVAADHGTDITMDTLPVYKRRAHPILLIKPFGASGELQVSAAPASLLDVPATVMGALGLSAPFAGYALLDDAVPLGRVRQYYYFDWSGKEFWDVDRLPFLRQYDVSGPVEALSSWAERCNLTFSEQRAASCP</sequence>
<dbReference type="Pfam" id="PF00884">
    <property type="entry name" value="Sulfatase"/>
    <property type="match status" value="1"/>
</dbReference>
<evidence type="ECO:0000313" key="3">
    <source>
        <dbReference type="EMBL" id="MCX2977582.1"/>
    </source>
</evidence>
<feature type="transmembrane region" description="Helical" evidence="1">
    <location>
        <begin position="80"/>
        <end position="97"/>
    </location>
</feature>
<feature type="transmembrane region" description="Helical" evidence="1">
    <location>
        <begin position="117"/>
        <end position="136"/>
    </location>
</feature>
<dbReference type="Proteomes" id="UP001143304">
    <property type="component" value="Unassembled WGS sequence"/>
</dbReference>
<dbReference type="EMBL" id="SHNO01000001">
    <property type="protein sequence ID" value="MCX2977582.1"/>
    <property type="molecule type" value="Genomic_DNA"/>
</dbReference>
<accession>A0ABT3T7W8</accession>
<evidence type="ECO:0000313" key="4">
    <source>
        <dbReference type="Proteomes" id="UP001143304"/>
    </source>
</evidence>
<organism evidence="3 4">
    <name type="scientific">Candidatus Marimicrobium litorale</name>
    <dbReference type="NCBI Taxonomy" id="2518991"/>
    <lineage>
        <taxon>Bacteria</taxon>
        <taxon>Pseudomonadati</taxon>
        <taxon>Pseudomonadota</taxon>
        <taxon>Gammaproteobacteria</taxon>
        <taxon>Cellvibrionales</taxon>
        <taxon>Halieaceae</taxon>
        <taxon>Marimicrobium</taxon>
    </lineage>
</organism>